<name>A0A6A9QMG9_ACIIN</name>
<dbReference type="PANTHER" id="PTHR37318:SF1">
    <property type="entry name" value="BSL7504 PROTEIN"/>
    <property type="match status" value="1"/>
</dbReference>
<dbReference type="Gene3D" id="1.10.10.10">
    <property type="entry name" value="Winged helix-like DNA-binding domain superfamily/Winged helix DNA-binding domain"/>
    <property type="match status" value="1"/>
</dbReference>
<dbReference type="InterPro" id="IPR011991">
    <property type="entry name" value="ArsR-like_HTH"/>
</dbReference>
<dbReference type="InterPro" id="IPR002577">
    <property type="entry name" value="HTH_HxlR"/>
</dbReference>
<evidence type="ECO:0000313" key="3">
    <source>
        <dbReference type="Proteomes" id="UP000440125"/>
    </source>
</evidence>
<dbReference type="InterPro" id="IPR036390">
    <property type="entry name" value="WH_DNA-bd_sf"/>
</dbReference>
<gene>
    <name evidence="2" type="ORF">D1867_07660</name>
</gene>
<dbReference type="EMBL" id="WFIY01000004">
    <property type="protein sequence ID" value="MUM65108.1"/>
    <property type="molecule type" value="Genomic_DNA"/>
</dbReference>
<protein>
    <recommendedName>
        <fullName evidence="1">HTH hxlR-type domain-containing protein</fullName>
    </recommendedName>
</protein>
<organism evidence="2 3">
    <name type="scientific">Acidianus infernus</name>
    <dbReference type="NCBI Taxonomy" id="12915"/>
    <lineage>
        <taxon>Archaea</taxon>
        <taxon>Thermoproteota</taxon>
        <taxon>Thermoprotei</taxon>
        <taxon>Sulfolobales</taxon>
        <taxon>Sulfolobaceae</taxon>
        <taxon>Acidianus</taxon>
    </lineage>
</organism>
<feature type="domain" description="HTH hxlR-type" evidence="1">
    <location>
        <begin position="12"/>
        <end position="99"/>
    </location>
</feature>
<comment type="caution">
    <text evidence="2">The sequence shown here is derived from an EMBL/GenBank/DDBJ whole genome shotgun (WGS) entry which is preliminary data.</text>
</comment>
<dbReference type="AlphaFoldDB" id="A0A6A9QMG9"/>
<reference evidence="2 3" key="1">
    <citation type="submission" date="2019-10" db="EMBL/GenBank/DDBJ databases">
        <title>Genome Sequences from Six Type Strain Members of the Archaeal Family Sulfolobaceae: Acidianus ambivalens, Acidianus infernus, Metallosphaera prunae, Stygiolobus azoricus, Sulfolobus metallicus, and Sulfurisphaera ohwakuensis.</title>
        <authorList>
            <person name="Counts J.A."/>
            <person name="Kelly R.M."/>
        </authorList>
    </citation>
    <scope>NUCLEOTIDE SEQUENCE [LARGE SCALE GENOMIC DNA]</scope>
    <source>
        <strain evidence="2 3">DSM 3191</strain>
    </source>
</reference>
<proteinExistence type="predicted"/>
<dbReference type="Pfam" id="PF01638">
    <property type="entry name" value="HxlR"/>
    <property type="match status" value="1"/>
</dbReference>
<dbReference type="Proteomes" id="UP000440125">
    <property type="component" value="Unassembled WGS sequence"/>
</dbReference>
<dbReference type="CDD" id="cd00090">
    <property type="entry name" value="HTH_ARSR"/>
    <property type="match status" value="1"/>
</dbReference>
<evidence type="ECO:0000259" key="1">
    <source>
        <dbReference type="Pfam" id="PF01638"/>
    </source>
</evidence>
<keyword evidence="3" id="KW-1185">Reference proteome</keyword>
<dbReference type="SUPFAM" id="SSF46785">
    <property type="entry name" value="Winged helix' DNA-binding domain"/>
    <property type="match status" value="1"/>
</dbReference>
<accession>A0A6A9QMG9</accession>
<sequence length="110" mass="13010">MQGEFTLLLDRVKVLVLIFLYVKGPLSFTELLNMINEVNELTKKERITKGNLDSHIKVMLNNGLIERRESFYFITGKKVIYKITEKGKEELFNTIKELEYIRDLIKENKK</sequence>
<dbReference type="InterPro" id="IPR036388">
    <property type="entry name" value="WH-like_DNA-bd_sf"/>
</dbReference>
<evidence type="ECO:0000313" key="2">
    <source>
        <dbReference type="EMBL" id="MUM65108.1"/>
    </source>
</evidence>
<dbReference type="PANTHER" id="PTHR37318">
    <property type="entry name" value="BSL7504 PROTEIN"/>
    <property type="match status" value="1"/>
</dbReference>